<dbReference type="GO" id="GO:0006355">
    <property type="term" value="P:regulation of DNA-templated transcription"/>
    <property type="evidence" value="ECO:0007669"/>
    <property type="project" value="InterPro"/>
</dbReference>
<evidence type="ECO:0000256" key="3">
    <source>
        <dbReference type="ARBA" id="ARBA00023125"/>
    </source>
</evidence>
<dbReference type="InterPro" id="IPR013700">
    <property type="entry name" value="AflR"/>
</dbReference>
<keyword evidence="9" id="KW-1185">Reference proteome</keyword>
<dbReference type="GO" id="GO:0005634">
    <property type="term" value="C:nucleus"/>
    <property type="evidence" value="ECO:0007669"/>
    <property type="project" value="InterPro"/>
</dbReference>
<feature type="region of interest" description="Disordered" evidence="6">
    <location>
        <begin position="25"/>
        <end position="54"/>
    </location>
</feature>
<keyword evidence="3" id="KW-0238">DNA-binding</keyword>
<evidence type="ECO:0000313" key="9">
    <source>
        <dbReference type="Proteomes" id="UP000053095"/>
    </source>
</evidence>
<reference evidence="9" key="1">
    <citation type="journal article" date="2015" name="Genome Announc.">
        <title>Draft genome sequence of Talaromyces cellulolyticus strain Y-94, a source of lignocellulosic biomass-degrading enzymes.</title>
        <authorList>
            <person name="Fujii T."/>
            <person name="Koike H."/>
            <person name="Sawayama S."/>
            <person name="Yano S."/>
            <person name="Inoue H."/>
        </authorList>
    </citation>
    <scope>NUCLEOTIDE SEQUENCE [LARGE SCALE GENOMIC DNA]</scope>
    <source>
        <strain evidence="9">Y-94</strain>
    </source>
</reference>
<feature type="compositionally biased region" description="Polar residues" evidence="6">
    <location>
        <begin position="148"/>
        <end position="164"/>
    </location>
</feature>
<keyword evidence="4" id="KW-0804">Transcription</keyword>
<dbReference type="GO" id="GO:0003677">
    <property type="term" value="F:DNA binding"/>
    <property type="evidence" value="ECO:0007669"/>
    <property type="project" value="UniProtKB-KW"/>
</dbReference>
<name>A0A478ECG6_TALPI</name>
<dbReference type="AlphaFoldDB" id="A0A478ECG6"/>
<dbReference type="Pfam" id="PF08493">
    <property type="entry name" value="AflR"/>
    <property type="match status" value="1"/>
</dbReference>
<keyword evidence="2" id="KW-0805">Transcription regulation</keyword>
<dbReference type="GO" id="GO:0046872">
    <property type="term" value="F:metal ion binding"/>
    <property type="evidence" value="ECO:0007669"/>
    <property type="project" value="UniProtKB-KW"/>
</dbReference>
<dbReference type="EMBL" id="DF933840">
    <property type="protein sequence ID" value="GAM42429.1"/>
    <property type="molecule type" value="Genomic_DNA"/>
</dbReference>
<proteinExistence type="predicted"/>
<feature type="domain" description="Aflatoxin regulatory protein" evidence="7">
    <location>
        <begin position="69"/>
        <end position="154"/>
    </location>
</feature>
<feature type="region of interest" description="Disordered" evidence="6">
    <location>
        <begin position="192"/>
        <end position="215"/>
    </location>
</feature>
<dbReference type="Proteomes" id="UP000053095">
    <property type="component" value="Unassembled WGS sequence"/>
</dbReference>
<feature type="region of interest" description="Disordered" evidence="6">
    <location>
        <begin position="148"/>
        <end position="171"/>
    </location>
</feature>
<organism evidence="8 9">
    <name type="scientific">Talaromyces pinophilus</name>
    <name type="common">Penicillium pinophilum</name>
    <dbReference type="NCBI Taxonomy" id="128442"/>
    <lineage>
        <taxon>Eukaryota</taxon>
        <taxon>Fungi</taxon>
        <taxon>Dikarya</taxon>
        <taxon>Ascomycota</taxon>
        <taxon>Pezizomycotina</taxon>
        <taxon>Eurotiomycetes</taxon>
        <taxon>Eurotiomycetidae</taxon>
        <taxon>Eurotiales</taxon>
        <taxon>Trichocomaceae</taxon>
        <taxon>Talaromyces</taxon>
        <taxon>Talaromyces sect. Talaromyces</taxon>
    </lineage>
</organism>
<evidence type="ECO:0000256" key="1">
    <source>
        <dbReference type="ARBA" id="ARBA00022723"/>
    </source>
</evidence>
<feature type="compositionally biased region" description="Low complexity" evidence="6">
    <location>
        <begin position="28"/>
        <end position="49"/>
    </location>
</feature>
<evidence type="ECO:0000256" key="5">
    <source>
        <dbReference type="ARBA" id="ARBA00023242"/>
    </source>
</evidence>
<evidence type="ECO:0000259" key="7">
    <source>
        <dbReference type="Pfam" id="PF08493"/>
    </source>
</evidence>
<sequence length="243" mass="26132">MCFTMPSTDTPFDLSPLLGSNLAPDLMTDTTSSAPDATSSAKSSNSSYSQLMPPSRASSMASVTQMSLCGCLTTGLDLLKTLCVMGVEEAGGQIQTPALLAENKHNIETVHNMMSCPSCSGDSFLFTIMSMIILKIIERYSVAARAEGSSNGQDFTGPSLTESNHSTRPERTAAQLVLSELHRVQRLANQLSTFKKTDDSSADDSGDSVMAQLSPHTLEPVESDVRRSLRFLSAGIIRELRQR</sequence>
<evidence type="ECO:0000256" key="2">
    <source>
        <dbReference type="ARBA" id="ARBA00023015"/>
    </source>
</evidence>
<evidence type="ECO:0000256" key="6">
    <source>
        <dbReference type="SAM" id="MobiDB-lite"/>
    </source>
</evidence>
<gene>
    <name evidence="8" type="ORF">TCE0_044r16401</name>
</gene>
<accession>A0A478ECG6</accession>
<protein>
    <recommendedName>
        <fullName evidence="7">Aflatoxin regulatory protein domain-containing protein</fullName>
    </recommendedName>
</protein>
<keyword evidence="1" id="KW-0479">Metal-binding</keyword>
<evidence type="ECO:0000313" key="8">
    <source>
        <dbReference type="EMBL" id="GAM42429.1"/>
    </source>
</evidence>
<keyword evidence="5" id="KW-0539">Nucleus</keyword>
<evidence type="ECO:0000256" key="4">
    <source>
        <dbReference type="ARBA" id="ARBA00023163"/>
    </source>
</evidence>
<dbReference type="GO" id="GO:0045122">
    <property type="term" value="P:aflatoxin biosynthetic process"/>
    <property type="evidence" value="ECO:0007669"/>
    <property type="project" value="InterPro"/>
</dbReference>